<protein>
    <submittedName>
        <fullName evidence="2">Uncharacterized protein</fullName>
    </submittedName>
</protein>
<feature type="region of interest" description="Disordered" evidence="1">
    <location>
        <begin position="1"/>
        <end position="65"/>
    </location>
</feature>
<reference evidence="2" key="1">
    <citation type="submission" date="2021-01" db="UniProtKB">
        <authorList>
            <consortium name="EnsemblPlants"/>
        </authorList>
    </citation>
    <scope>IDENTIFICATION</scope>
</reference>
<sequence>MMSRSTPSSTEQASDPLQLAPRKEEVSEEDDDLFMVPEMEDAAQRKGNDVGGAQEKRGRSRNTADREHKKIKRYIFVVFVLLREGCVGFDAMTGGCAGC</sequence>
<name>A0A7N0UBJ2_KALFE</name>
<organism evidence="2 3">
    <name type="scientific">Kalanchoe fedtschenkoi</name>
    <name type="common">Lavender scallops</name>
    <name type="synonym">South American air plant</name>
    <dbReference type="NCBI Taxonomy" id="63787"/>
    <lineage>
        <taxon>Eukaryota</taxon>
        <taxon>Viridiplantae</taxon>
        <taxon>Streptophyta</taxon>
        <taxon>Embryophyta</taxon>
        <taxon>Tracheophyta</taxon>
        <taxon>Spermatophyta</taxon>
        <taxon>Magnoliopsida</taxon>
        <taxon>eudicotyledons</taxon>
        <taxon>Gunneridae</taxon>
        <taxon>Pentapetalae</taxon>
        <taxon>Saxifragales</taxon>
        <taxon>Crassulaceae</taxon>
        <taxon>Kalanchoe</taxon>
    </lineage>
</organism>
<feature type="compositionally biased region" description="Basic and acidic residues" evidence="1">
    <location>
        <begin position="42"/>
        <end position="65"/>
    </location>
</feature>
<evidence type="ECO:0000256" key="1">
    <source>
        <dbReference type="SAM" id="MobiDB-lite"/>
    </source>
</evidence>
<evidence type="ECO:0000313" key="2">
    <source>
        <dbReference type="EnsemblPlants" id="Kaladp0059s0321.2.v1.1"/>
    </source>
</evidence>
<feature type="compositionally biased region" description="Polar residues" evidence="1">
    <location>
        <begin position="1"/>
        <end position="15"/>
    </location>
</feature>
<dbReference type="Proteomes" id="UP000594263">
    <property type="component" value="Unplaced"/>
</dbReference>
<evidence type="ECO:0000313" key="3">
    <source>
        <dbReference type="Proteomes" id="UP000594263"/>
    </source>
</evidence>
<dbReference type="AlphaFoldDB" id="A0A7N0UBJ2"/>
<dbReference type="EnsemblPlants" id="Kaladp0059s0321.2.v1.1">
    <property type="protein sequence ID" value="Kaladp0059s0321.2.v1.1"/>
    <property type="gene ID" value="Kaladp0059s0321.v1.1"/>
</dbReference>
<proteinExistence type="predicted"/>
<feature type="compositionally biased region" description="Acidic residues" evidence="1">
    <location>
        <begin position="26"/>
        <end position="41"/>
    </location>
</feature>
<dbReference type="Gramene" id="Kaladp0059s0321.2.v1.1">
    <property type="protein sequence ID" value="Kaladp0059s0321.2.v1.1"/>
    <property type="gene ID" value="Kaladp0059s0321.v1.1"/>
</dbReference>
<accession>A0A7N0UBJ2</accession>
<keyword evidence="3" id="KW-1185">Reference proteome</keyword>